<dbReference type="EMBL" id="WHUW01000004">
    <property type="protein sequence ID" value="KAF8447984.1"/>
    <property type="molecule type" value="Genomic_DNA"/>
</dbReference>
<evidence type="ECO:0000256" key="3">
    <source>
        <dbReference type="ARBA" id="ARBA00023274"/>
    </source>
</evidence>
<evidence type="ECO:0000256" key="1">
    <source>
        <dbReference type="ARBA" id="ARBA00006640"/>
    </source>
</evidence>
<protein>
    <submittedName>
        <fullName evidence="5">Uncharacterized protein</fullName>
    </submittedName>
</protein>
<comment type="similarity">
    <text evidence="1">Belongs to the bacterial ribosomal protein bS21 family.</text>
</comment>
<keyword evidence="6" id="KW-1185">Reference proteome</keyword>
<dbReference type="PANTHER" id="PTHR41237:SF1">
    <property type="entry name" value="SMALL RIBOSOMAL SUBUNIT PROTEIN BS21M"/>
    <property type="match status" value="1"/>
</dbReference>
<sequence length="116" mass="13249">MLGKALEFKGLSENKSPADMWADKSDNLKLPPPPDAWTGRRIAVRNGNLQGAFQQLNLRLRHNHVAKEIALTVRHEKKGDKRARLRSERWRKRFADAACTDPKKVQLVSTIRRRGG</sequence>
<keyword evidence="3" id="KW-0687">Ribonucleoprotein</keyword>
<reference evidence="5" key="1">
    <citation type="submission" date="2019-10" db="EMBL/GenBank/DDBJ databases">
        <authorList>
            <consortium name="DOE Joint Genome Institute"/>
            <person name="Kuo A."/>
            <person name="Miyauchi S."/>
            <person name="Kiss E."/>
            <person name="Drula E."/>
            <person name="Kohler A."/>
            <person name="Sanchez-Garcia M."/>
            <person name="Andreopoulos B."/>
            <person name="Barry K.W."/>
            <person name="Bonito G."/>
            <person name="Buee M."/>
            <person name="Carver A."/>
            <person name="Chen C."/>
            <person name="Cichocki N."/>
            <person name="Clum A."/>
            <person name="Culley D."/>
            <person name="Crous P.W."/>
            <person name="Fauchery L."/>
            <person name="Girlanda M."/>
            <person name="Hayes R."/>
            <person name="Keri Z."/>
            <person name="LaButti K."/>
            <person name="Lipzen A."/>
            <person name="Lombard V."/>
            <person name="Magnuson J."/>
            <person name="Maillard F."/>
            <person name="Morin E."/>
            <person name="Murat C."/>
            <person name="Nolan M."/>
            <person name="Ohm R."/>
            <person name="Pangilinan J."/>
            <person name="Pereira M."/>
            <person name="Perotto S."/>
            <person name="Peter M."/>
            <person name="Riley R."/>
            <person name="Sitrit Y."/>
            <person name="Stielow B."/>
            <person name="Szollosi G."/>
            <person name="Zifcakova L."/>
            <person name="Stursova M."/>
            <person name="Spatafora J.W."/>
            <person name="Tedersoo L."/>
            <person name="Vaario L.-M."/>
            <person name="Yamada A."/>
            <person name="Yan M."/>
            <person name="Wang P."/>
            <person name="Xu J."/>
            <person name="Bruns T."/>
            <person name="Baldrian P."/>
            <person name="Vilgalys R."/>
            <person name="Henrissat B."/>
            <person name="Grigoriev I.V."/>
            <person name="Hibbett D."/>
            <person name="Nagy L.G."/>
            <person name="Martin F.M."/>
        </authorList>
    </citation>
    <scope>NUCLEOTIDE SEQUENCE</scope>
    <source>
        <strain evidence="5">BED1</strain>
    </source>
</reference>
<dbReference type="Proteomes" id="UP001194468">
    <property type="component" value="Unassembled WGS sequence"/>
</dbReference>
<evidence type="ECO:0000256" key="4">
    <source>
        <dbReference type="SAM" id="MobiDB-lite"/>
    </source>
</evidence>
<dbReference type="Pfam" id="PF01165">
    <property type="entry name" value="Ribosomal_S21"/>
    <property type="match status" value="1"/>
</dbReference>
<evidence type="ECO:0000313" key="5">
    <source>
        <dbReference type="EMBL" id="KAF8447984.1"/>
    </source>
</evidence>
<evidence type="ECO:0000256" key="2">
    <source>
        <dbReference type="ARBA" id="ARBA00022980"/>
    </source>
</evidence>
<dbReference type="PANTHER" id="PTHR41237">
    <property type="entry name" value="37S RIBOSOMAL PROTEIN MRP21, MITOCHONDRIAL"/>
    <property type="match status" value="1"/>
</dbReference>
<dbReference type="GO" id="GO:0070124">
    <property type="term" value="P:mitochondrial translational initiation"/>
    <property type="evidence" value="ECO:0007669"/>
    <property type="project" value="TreeGrafter"/>
</dbReference>
<name>A0AAD4C3V5_BOLED</name>
<keyword evidence="2" id="KW-0689">Ribosomal protein</keyword>
<organism evidence="5 6">
    <name type="scientific">Boletus edulis BED1</name>
    <dbReference type="NCBI Taxonomy" id="1328754"/>
    <lineage>
        <taxon>Eukaryota</taxon>
        <taxon>Fungi</taxon>
        <taxon>Dikarya</taxon>
        <taxon>Basidiomycota</taxon>
        <taxon>Agaricomycotina</taxon>
        <taxon>Agaricomycetes</taxon>
        <taxon>Agaricomycetidae</taxon>
        <taxon>Boletales</taxon>
        <taxon>Boletineae</taxon>
        <taxon>Boletaceae</taxon>
        <taxon>Boletoideae</taxon>
        <taxon>Boletus</taxon>
    </lineage>
</organism>
<comment type="caution">
    <text evidence="5">The sequence shown here is derived from an EMBL/GenBank/DDBJ whole genome shotgun (WGS) entry which is preliminary data.</text>
</comment>
<dbReference type="GO" id="GO:0005763">
    <property type="term" value="C:mitochondrial small ribosomal subunit"/>
    <property type="evidence" value="ECO:0007669"/>
    <property type="project" value="TreeGrafter"/>
</dbReference>
<dbReference type="InterPro" id="IPR001911">
    <property type="entry name" value="Ribosomal_bS21"/>
</dbReference>
<evidence type="ECO:0000313" key="6">
    <source>
        <dbReference type="Proteomes" id="UP001194468"/>
    </source>
</evidence>
<accession>A0AAD4C3V5</accession>
<dbReference type="GO" id="GO:0003735">
    <property type="term" value="F:structural constituent of ribosome"/>
    <property type="evidence" value="ECO:0007669"/>
    <property type="project" value="InterPro"/>
</dbReference>
<proteinExistence type="inferred from homology"/>
<reference evidence="5" key="2">
    <citation type="journal article" date="2020" name="Nat. Commun.">
        <title>Large-scale genome sequencing of mycorrhizal fungi provides insights into the early evolution of symbiotic traits.</title>
        <authorList>
            <person name="Miyauchi S."/>
            <person name="Kiss E."/>
            <person name="Kuo A."/>
            <person name="Drula E."/>
            <person name="Kohler A."/>
            <person name="Sanchez-Garcia M."/>
            <person name="Morin E."/>
            <person name="Andreopoulos B."/>
            <person name="Barry K.W."/>
            <person name="Bonito G."/>
            <person name="Buee M."/>
            <person name="Carver A."/>
            <person name="Chen C."/>
            <person name="Cichocki N."/>
            <person name="Clum A."/>
            <person name="Culley D."/>
            <person name="Crous P.W."/>
            <person name="Fauchery L."/>
            <person name="Girlanda M."/>
            <person name="Hayes R.D."/>
            <person name="Keri Z."/>
            <person name="LaButti K."/>
            <person name="Lipzen A."/>
            <person name="Lombard V."/>
            <person name="Magnuson J."/>
            <person name="Maillard F."/>
            <person name="Murat C."/>
            <person name="Nolan M."/>
            <person name="Ohm R.A."/>
            <person name="Pangilinan J."/>
            <person name="Pereira M.F."/>
            <person name="Perotto S."/>
            <person name="Peter M."/>
            <person name="Pfister S."/>
            <person name="Riley R."/>
            <person name="Sitrit Y."/>
            <person name="Stielow J.B."/>
            <person name="Szollosi G."/>
            <person name="Zifcakova L."/>
            <person name="Stursova M."/>
            <person name="Spatafora J.W."/>
            <person name="Tedersoo L."/>
            <person name="Vaario L.M."/>
            <person name="Yamada A."/>
            <person name="Yan M."/>
            <person name="Wang P."/>
            <person name="Xu J."/>
            <person name="Bruns T."/>
            <person name="Baldrian P."/>
            <person name="Vilgalys R."/>
            <person name="Dunand C."/>
            <person name="Henrissat B."/>
            <person name="Grigoriev I.V."/>
            <person name="Hibbett D."/>
            <person name="Nagy L.G."/>
            <person name="Martin F.M."/>
        </authorList>
    </citation>
    <scope>NUCLEOTIDE SEQUENCE</scope>
    <source>
        <strain evidence="5">BED1</strain>
    </source>
</reference>
<feature type="region of interest" description="Disordered" evidence="4">
    <location>
        <begin position="15"/>
        <end position="34"/>
    </location>
</feature>
<dbReference type="InterPro" id="IPR052837">
    <property type="entry name" value="Mitoribosomal_bS21"/>
</dbReference>
<dbReference type="AlphaFoldDB" id="A0AAD4C3V5"/>
<gene>
    <name evidence="5" type="ORF">L210DRAFT_849194</name>
</gene>